<feature type="coiled-coil region" evidence="1">
    <location>
        <begin position="352"/>
        <end position="379"/>
    </location>
</feature>
<keyword evidence="4" id="KW-1185">Reference proteome</keyword>
<name>A0ABQ0RKY5_GLUNI</name>
<evidence type="ECO:0000313" key="3">
    <source>
        <dbReference type="EMBL" id="GEC12485.1"/>
    </source>
</evidence>
<evidence type="ECO:0000313" key="4">
    <source>
        <dbReference type="Proteomes" id="UP000316242"/>
    </source>
</evidence>
<dbReference type="RefSeq" id="WP_141357362.1">
    <property type="nucleotide sequence ID" value="NZ_BAAAWM010000001.1"/>
</dbReference>
<keyword evidence="1" id="KW-0175">Coiled coil</keyword>
<protein>
    <submittedName>
        <fullName evidence="3">Uncharacterized protein</fullName>
    </submittedName>
</protein>
<evidence type="ECO:0000256" key="2">
    <source>
        <dbReference type="SAM" id="Phobius"/>
    </source>
</evidence>
<sequence>MTLHSPSTGDPLQMITGNAADLRRSALDLISSGEAMERSAIRLEDISNGTADLKSEAIKSVRESAGEVYPKLHKASVRYSKTGEALKTYAEALDRVQGALMMCTKEGGVDNYSTLNALITDIEQAHETAATKRSQAETAEDAMDDADGGLFGIGEGTDEEKAQAKKDLTAATDASDQAEEELRELWGKFDGRVSYWEDAYDDAVGGIEDAIDAADNNDKWYDTLNSILSIAALVLGVLALILSATFLGPILGLLALVAGVITLGIEIYKMTQGEGDWTSLGLAIVGLVPFGRVLGKSISGLSKVFKGGFKAARSRGAGKAFKAFTKTRASTGRGIIRSSLKGQPKRPVKTTIRGNRKTKAKIRRNNRKLEQKYQEAKFKHGNDYLAKFKKSFDEDPLKYVKYANDWGSTKHREMAEYVLKHADDFDARAVDWAMGTKIAAKLEDGGNVVQSFGLSVYDSERKK</sequence>
<feature type="transmembrane region" description="Helical" evidence="2">
    <location>
        <begin position="250"/>
        <end position="271"/>
    </location>
</feature>
<feature type="transmembrane region" description="Helical" evidence="2">
    <location>
        <begin position="224"/>
        <end position="243"/>
    </location>
</feature>
<organism evidence="3 4">
    <name type="scientific">Glutamicibacter nicotianae</name>
    <name type="common">Arthrobacter nicotianae</name>
    <dbReference type="NCBI Taxonomy" id="37929"/>
    <lineage>
        <taxon>Bacteria</taxon>
        <taxon>Bacillati</taxon>
        <taxon>Actinomycetota</taxon>
        <taxon>Actinomycetes</taxon>
        <taxon>Micrococcales</taxon>
        <taxon>Micrococcaceae</taxon>
        <taxon>Glutamicibacter</taxon>
    </lineage>
</organism>
<accession>A0ABQ0RKY5</accession>
<reference evidence="3 4" key="1">
    <citation type="submission" date="2019-06" db="EMBL/GenBank/DDBJ databases">
        <title>Whole genome shotgun sequence of Glutamicibacter nicotianae NBRC 14234.</title>
        <authorList>
            <person name="Hosoyama A."/>
            <person name="Uohara A."/>
            <person name="Ohji S."/>
            <person name="Ichikawa N."/>
        </authorList>
    </citation>
    <scope>NUCLEOTIDE SEQUENCE [LARGE SCALE GENOMIC DNA]</scope>
    <source>
        <strain evidence="3 4">NBRC 14234</strain>
    </source>
</reference>
<evidence type="ECO:0000256" key="1">
    <source>
        <dbReference type="SAM" id="Coils"/>
    </source>
</evidence>
<keyword evidence="2" id="KW-1133">Transmembrane helix</keyword>
<comment type="caution">
    <text evidence="3">The sequence shown here is derived from an EMBL/GenBank/DDBJ whole genome shotgun (WGS) entry which is preliminary data.</text>
</comment>
<feature type="coiled-coil region" evidence="1">
    <location>
        <begin position="122"/>
        <end position="181"/>
    </location>
</feature>
<keyword evidence="2" id="KW-0812">Transmembrane</keyword>
<dbReference type="EMBL" id="BJNE01000005">
    <property type="protein sequence ID" value="GEC12485.1"/>
    <property type="molecule type" value="Genomic_DNA"/>
</dbReference>
<gene>
    <name evidence="3" type="ORF">ANI01nite_16880</name>
</gene>
<dbReference type="Proteomes" id="UP000316242">
    <property type="component" value="Unassembled WGS sequence"/>
</dbReference>
<proteinExistence type="predicted"/>
<keyword evidence="2" id="KW-0472">Membrane</keyword>